<accession>A0ABU5K5U0</accession>
<dbReference type="Gene3D" id="1.10.150.20">
    <property type="entry name" value="5' to 3' exonuclease, C-terminal subdomain"/>
    <property type="match status" value="1"/>
</dbReference>
<sequence>MMIRPAELAAIKAGTIDLAFRRWAKPRVVVGTRMRTAVGVVEVTSLEQVSVTSLRAEDARRAGAPSLAALKEALSARSTDPAWRIGLAYAGPDPREALRQSVPDADEIAAINARLDRLDASSAYGAWTRETLDLIDLNPTVRAPDLAAQVGRETPDFKKDVRKLKELGLTESLAIGYLLSPRGEAVVDASLPEPRQRAARTSGTPLPRTIGAPATRALREVGVTTLEQVPAWTAADLAAIHGVGPIAIARLAEAMAEQGQGYREE</sequence>
<evidence type="ECO:0000313" key="1">
    <source>
        <dbReference type="EMBL" id="MDZ5660272.1"/>
    </source>
</evidence>
<dbReference type="EMBL" id="JAXQPW010000001">
    <property type="protein sequence ID" value="MDZ5660272.1"/>
    <property type="molecule type" value="Genomic_DNA"/>
</dbReference>
<gene>
    <name evidence="1" type="ORF">SFC79_00730</name>
</gene>
<keyword evidence="2" id="KW-1185">Reference proteome</keyword>
<proteinExistence type="predicted"/>
<protein>
    <recommendedName>
        <fullName evidence="3">Helix-hairpin-helix domain-containing protein</fullName>
    </recommendedName>
</protein>
<organism evidence="1 2">
    <name type="scientific">Nocardioides renjunii</name>
    <dbReference type="NCBI Taxonomy" id="3095075"/>
    <lineage>
        <taxon>Bacteria</taxon>
        <taxon>Bacillati</taxon>
        <taxon>Actinomycetota</taxon>
        <taxon>Actinomycetes</taxon>
        <taxon>Propionibacteriales</taxon>
        <taxon>Nocardioidaceae</taxon>
        <taxon>Nocardioides</taxon>
    </lineage>
</organism>
<evidence type="ECO:0008006" key="3">
    <source>
        <dbReference type="Google" id="ProtNLM"/>
    </source>
</evidence>
<comment type="caution">
    <text evidence="1">The sequence shown here is derived from an EMBL/GenBank/DDBJ whole genome shotgun (WGS) entry which is preliminary data.</text>
</comment>
<reference evidence="1 2" key="1">
    <citation type="submission" date="2023-11" db="EMBL/GenBank/DDBJ databases">
        <title>Novel species in genus Nocardioides.</title>
        <authorList>
            <person name="Zhou H."/>
        </authorList>
    </citation>
    <scope>NUCLEOTIDE SEQUENCE [LARGE SCALE GENOMIC DNA]</scope>
    <source>
        <strain evidence="1 2">S-58</strain>
    </source>
</reference>
<dbReference type="Proteomes" id="UP001291999">
    <property type="component" value="Unassembled WGS sequence"/>
</dbReference>
<evidence type="ECO:0000313" key="2">
    <source>
        <dbReference type="Proteomes" id="UP001291999"/>
    </source>
</evidence>
<name>A0ABU5K5U0_9ACTN</name>
<dbReference type="RefSeq" id="WP_322422866.1">
    <property type="nucleotide sequence ID" value="NZ_JAXQPW010000001.1"/>
</dbReference>